<dbReference type="Proteomes" id="UP001551011">
    <property type="component" value="Unassembled WGS sequence"/>
</dbReference>
<accession>A0ABV3A8Y0</accession>
<feature type="region of interest" description="Disordered" evidence="1">
    <location>
        <begin position="651"/>
        <end position="691"/>
    </location>
</feature>
<name>A0ABV3A8Y0_9ACTN</name>
<evidence type="ECO:0000313" key="2">
    <source>
        <dbReference type="EMBL" id="MEU5708407.1"/>
    </source>
</evidence>
<comment type="caution">
    <text evidence="2">The sequence shown here is derived from an EMBL/GenBank/DDBJ whole genome shotgun (WGS) entry which is preliminary data.</text>
</comment>
<dbReference type="EMBL" id="JBFAEG010000010">
    <property type="protein sequence ID" value="MEU5708407.1"/>
    <property type="molecule type" value="Genomic_DNA"/>
</dbReference>
<proteinExistence type="predicted"/>
<evidence type="ECO:0000256" key="1">
    <source>
        <dbReference type="SAM" id="MobiDB-lite"/>
    </source>
</evidence>
<sequence length="691" mass="75946">MRMCYDPDGEDEFEAGRDLLVDRLERWAARCGDPGAQVDAFAVATALDYRHLGTPDGRLGLWEPQHVKEFLLDWAPRTVTVLPDEELPDAPGALRQLLRFLHAAYLADPRGPGLDTQLAAVDEAARTYREAMADRTRFGPAKFWLTLAAEHGSDTSSQEDLDRFVARVHAGEIDHDEAALAVIARRHFAEGPADARRSEPQLPVTLPSEQELRADAERITLLTQLRRLTEWAGRQGRPLTKTGRLMTADARQLADRLATGDAPTEAVRSLDDLPRLNLVFELARQARLVRVVKGRLYSVAKAAPELKDPLALWRRAFDAVFGLRRPLLGAKSGWHVESLLFDTYEDTLADILSTLYSLPHPMPWPRLRDSVDYGHRVRLQLDDQAPAMWFDHAHRDLRRVLDVLDELGAIERIRDRPAPEYLEGPASSDMPAPESGMPAALAALLSEQLPPPAFDTSELGGDSVELIRLSALGTWAVRVRLLAEGRDAPLVGELRNTPAAGLLGVLADHYDTGSARSELTGWMEAHGDADSALAQLLDAVRDMPFRGRAQAMLDTLLVALPEPEGERLVRSLRDDPRLAPYAIGALVQRDLLDPDDLTDTESLVMVAEGMLQLLEITGPDGLAETALTREPHLRDAIEAALAAPHPDRAALAELEEAAARLPRTGRARGERRRGGSGSGTGHGGKKRGRGR</sequence>
<protein>
    <recommendedName>
        <fullName evidence="4">PE-PGRS family protein</fullName>
    </recommendedName>
</protein>
<reference evidence="2 3" key="1">
    <citation type="submission" date="2024-06" db="EMBL/GenBank/DDBJ databases">
        <title>The Natural Products Discovery Center: Release of the First 8490 Sequenced Strains for Exploring Actinobacteria Biosynthetic Diversity.</title>
        <authorList>
            <person name="Kalkreuter E."/>
            <person name="Kautsar S.A."/>
            <person name="Yang D."/>
            <person name="Bader C.D."/>
            <person name="Teijaro C.N."/>
            <person name="Fluegel L."/>
            <person name="Davis C.M."/>
            <person name="Simpson J.R."/>
            <person name="Lauterbach L."/>
            <person name="Steele A.D."/>
            <person name="Gui C."/>
            <person name="Meng S."/>
            <person name="Li G."/>
            <person name="Viehrig K."/>
            <person name="Ye F."/>
            <person name="Su P."/>
            <person name="Kiefer A.F."/>
            <person name="Nichols A."/>
            <person name="Cepeda A.J."/>
            <person name="Yan W."/>
            <person name="Fan B."/>
            <person name="Jiang Y."/>
            <person name="Adhikari A."/>
            <person name="Zheng C.-J."/>
            <person name="Schuster L."/>
            <person name="Cowan T.M."/>
            <person name="Smanski M.J."/>
            <person name="Chevrette M.G."/>
            <person name="De Carvalho L.P.S."/>
            <person name="Shen B."/>
        </authorList>
    </citation>
    <scope>NUCLEOTIDE SEQUENCE [LARGE SCALE GENOMIC DNA]</scope>
    <source>
        <strain evidence="2 3">NPDC020594</strain>
    </source>
</reference>
<evidence type="ECO:0008006" key="4">
    <source>
        <dbReference type="Google" id="ProtNLM"/>
    </source>
</evidence>
<gene>
    <name evidence="2" type="ORF">AB0H04_16265</name>
</gene>
<evidence type="ECO:0000313" key="3">
    <source>
        <dbReference type="Proteomes" id="UP001551011"/>
    </source>
</evidence>
<organism evidence="2 3">
    <name type="scientific">Streptomyces flaveolus</name>
    <dbReference type="NCBI Taxonomy" id="67297"/>
    <lineage>
        <taxon>Bacteria</taxon>
        <taxon>Bacillati</taxon>
        <taxon>Actinomycetota</taxon>
        <taxon>Actinomycetes</taxon>
        <taxon>Kitasatosporales</taxon>
        <taxon>Streptomycetaceae</taxon>
        <taxon>Streptomyces</taxon>
    </lineage>
</organism>
<keyword evidence="3" id="KW-1185">Reference proteome</keyword>